<reference evidence="1 2" key="1">
    <citation type="journal article" date="2007" name="Appl. Environ. Microbiol.">
        <title>Rhizobial factors required for stem nodule maturation and maintenance in Sesbania rostrata-Azorhizobium caulinodans ORS571 symbiosis.</title>
        <authorList>
            <person name="Suzuki S."/>
            <person name="Aono T."/>
            <person name="Lee KB."/>
            <person name="Suzuki T."/>
            <person name="Liu CT."/>
            <person name="Miwa H."/>
            <person name="Wakao S."/>
            <person name="Iki T."/>
            <person name="Oyaizu H."/>
        </authorList>
    </citation>
    <scope>NUCLEOTIDE SEQUENCE [LARGE SCALE GENOMIC DNA]</scope>
    <source>
        <strain evidence="2">ATCC 43989 / DSM 5975 / JCM 20966 / LMG 6465 / NBRC 14845 / NCIMB 13405 / ORS 571</strain>
    </source>
</reference>
<dbReference type="AlphaFoldDB" id="A8I7P8"/>
<evidence type="ECO:0008006" key="3">
    <source>
        <dbReference type="Google" id="ProtNLM"/>
    </source>
</evidence>
<reference evidence="1 2" key="6">
    <citation type="journal article" date="2011" name="Appl. Environ. Microbiol.">
        <title>Involvement of the azorhizobial chromosome partition gene (parA) in the onset of bacteroid differentiation during Sesbania rostrata stem nodule development.</title>
        <authorList>
            <person name="Liu CT."/>
            <person name="Lee KB."/>
            <person name="Wang YS."/>
            <person name="Peng MH."/>
            <person name="Lee KT."/>
            <person name="Suzuki S."/>
            <person name="Suzuki T."/>
            <person name="Oyaizu H."/>
        </authorList>
    </citation>
    <scope>NUCLEOTIDE SEQUENCE [LARGE SCALE GENOMIC DNA]</scope>
    <source>
        <strain evidence="2">ATCC 43989 / DSM 5975 / JCM 20966 / LMG 6465 / NBRC 14845 / NCIMB 13405 / ORS 571</strain>
    </source>
</reference>
<protein>
    <recommendedName>
        <fullName evidence="3">Sporadically distributed protein</fullName>
    </recommendedName>
</protein>
<dbReference type="HOGENOM" id="CLU_030869_0_0_5"/>
<dbReference type="KEGG" id="azc:AZC_2146"/>
<reference evidence="2" key="2">
    <citation type="submission" date="2007-04" db="EMBL/GenBank/DDBJ databases">
        <title>Complete genome sequence of the nitrogen-fixing bacterium Azorhizobium caulinodans ORS571.</title>
        <authorList>
            <person name="Lee K.B."/>
            <person name="Backer P.D."/>
            <person name="Aono T."/>
            <person name="Liu C.T."/>
            <person name="Suzuki S."/>
            <person name="Suzuki T."/>
            <person name="Kaneko T."/>
            <person name="Yamada M."/>
            <person name="Tabata S."/>
            <person name="Kupfer D.M."/>
            <person name="Najar F.Z."/>
            <person name="Wiley G.B."/>
            <person name="Roe B."/>
            <person name="Binnewies T."/>
            <person name="Ussery D."/>
            <person name="Vereecke D."/>
            <person name="Gevers D."/>
            <person name="Holsters M."/>
            <person name="Oyaizu H."/>
        </authorList>
    </citation>
    <scope>NUCLEOTIDE SEQUENCE [LARGE SCALE GENOMIC DNA]</scope>
    <source>
        <strain evidence="2">ATCC 43989 / DSM 5975 / JCM 20966 / LMG 6465 / NBRC 14845 / NCIMB 13405 / ORS 571</strain>
    </source>
</reference>
<accession>A8I7P8</accession>
<dbReference type="RefSeq" id="WP_012170673.1">
    <property type="nucleotide sequence ID" value="NC_009937.1"/>
</dbReference>
<reference evidence="1 2" key="5">
    <citation type="journal article" date="2010" name="Appl. Environ. Microbiol.">
        <title>phrR-like gene praR of Azorhizobium caulinodans ORS571 is essential for symbiosis with Sesbania rostrata and is involved in expression of reb genes.</title>
        <authorList>
            <person name="Akiba N."/>
            <person name="Aono T."/>
            <person name="Toyazaki H."/>
            <person name="Sato S."/>
            <person name="Oyaizu H."/>
        </authorList>
    </citation>
    <scope>NUCLEOTIDE SEQUENCE [LARGE SCALE GENOMIC DNA]</scope>
    <source>
        <strain evidence="2">ATCC 43989 / DSM 5975 / JCM 20966 / LMG 6465 / NBRC 14845 / NCIMB 13405 / ORS 571</strain>
    </source>
</reference>
<keyword evidence="2" id="KW-1185">Reference proteome</keyword>
<gene>
    <name evidence="1" type="ordered locus">AZC_2146</name>
</gene>
<dbReference type="InterPro" id="IPR026487">
    <property type="entry name" value="CHP04141"/>
</dbReference>
<dbReference type="Proteomes" id="UP000000270">
    <property type="component" value="Chromosome"/>
</dbReference>
<dbReference type="NCBIfam" id="TIGR04141">
    <property type="entry name" value="TIGR04141 family sporadically distributed protein"/>
    <property type="match status" value="1"/>
</dbReference>
<proteinExistence type="predicted"/>
<dbReference type="Pfam" id="PF19614">
    <property type="entry name" value="DUF6119"/>
    <property type="match status" value="1"/>
</dbReference>
<dbReference type="STRING" id="438753.AZC_2146"/>
<organism evidence="1 2">
    <name type="scientific">Azorhizobium caulinodans (strain ATCC 43989 / DSM 5975 / JCM 20966 / LMG 6465 / NBRC 14845 / NCIMB 13405 / ORS 571)</name>
    <dbReference type="NCBI Taxonomy" id="438753"/>
    <lineage>
        <taxon>Bacteria</taxon>
        <taxon>Pseudomonadati</taxon>
        <taxon>Pseudomonadota</taxon>
        <taxon>Alphaproteobacteria</taxon>
        <taxon>Hyphomicrobiales</taxon>
        <taxon>Xanthobacteraceae</taxon>
        <taxon>Azorhizobium</taxon>
    </lineage>
</organism>
<sequence>MAQKTFTLFLGKSDTTDFERVFTEEARAKLGRSTTTIINCQDFGDGAKLFIFTGEKHVPDWLKEVGRHFSVPNLYTTSAAGVLLFRSSDRIFASTFAHGWMYLDERCFEGDFGLRAAINALDDKKLRRLERANLGDALRAVALSPFQRGLTTFGTDDALDLVRRISGRTRNDAVIDSISGARSLRLTGEFGLGDLPALAADALEYYASNAYQQTDFAILDFVMPVSDRRLAETLDELAAESIRSGEELFEFGLPIGFEDQAVSYRFRGPGCRGTHPDLMLRDYVAAMSASLPDLTAETLHNHKIVAIFNDDGRPDRKWSVKSSLVGSLVHENERYAINEGEWYRIEQHFKDDIERFFDEAIESWTCPPEPFRKIYSSDGNGHYEAESAYNQRFALTHGCVLLDRALIKIPGVDRSDFETCDILDVENKSFLHVKKSSRRSSVLSHFFKQGANSARHFSTFEAAWTQLRTMVVERAGEQEALHLDRVRCDSRPWRVEFIIADTPRRDGRFNIPFFSKVSLRDEMRTMRAMKYETGLKFIGLWPDQTR</sequence>
<dbReference type="eggNOG" id="ENOG502Z97J">
    <property type="taxonomic scope" value="Bacteria"/>
</dbReference>
<evidence type="ECO:0000313" key="2">
    <source>
        <dbReference type="Proteomes" id="UP000000270"/>
    </source>
</evidence>
<name>A8I7P8_AZOC5</name>
<reference evidence="1 2" key="3">
    <citation type="journal article" date="2008" name="BMC Genomics">
        <title>The genome of the versatile nitrogen fixer Azorhizobium caulinodans ORS571.</title>
        <authorList>
            <person name="Lee KB."/>
            <person name="Backer P.D."/>
            <person name="Aono T."/>
            <person name="Liu CT."/>
            <person name="Suzuki S."/>
            <person name="Suzuki T."/>
            <person name="Kaneko T."/>
            <person name="Yamada M."/>
            <person name="Tabata S."/>
            <person name="Kupfer D.M."/>
            <person name="Najar F.Z."/>
            <person name="Wiley G.B."/>
            <person name="Roe B."/>
            <person name="Binnewies T.T."/>
            <person name="Ussery D.W."/>
            <person name="D'Haeze W."/>
            <person name="Herder J.D."/>
            <person name="Gevers D."/>
            <person name="Vereecke D."/>
            <person name="Holsters M."/>
            <person name="Oyaizu H."/>
        </authorList>
    </citation>
    <scope>NUCLEOTIDE SEQUENCE [LARGE SCALE GENOMIC DNA]</scope>
    <source>
        <strain evidence="2">ATCC 43989 / DSM 5975 / JCM 20966 / LMG 6465 / NBRC 14845 / NCIMB 13405 / ORS 571</strain>
    </source>
</reference>
<dbReference type="EMBL" id="AP009384">
    <property type="protein sequence ID" value="BAF88144.1"/>
    <property type="molecule type" value="Genomic_DNA"/>
</dbReference>
<evidence type="ECO:0000313" key="1">
    <source>
        <dbReference type="EMBL" id="BAF88144.1"/>
    </source>
</evidence>
<reference evidence="1 2" key="4">
    <citation type="journal article" date="2009" name="Appl. Environ. Microbiol.">
        <title>Comparative genome-wide transcriptional profiling of Azorhizobium caulinodans ORS571 grown under free-living and symbiotic conditions.</title>
        <authorList>
            <person name="Tsukada S."/>
            <person name="Aono T."/>
            <person name="Akiba N."/>
            <person name="Lee KB."/>
            <person name="Liu CT."/>
            <person name="Toyazaki H."/>
            <person name="Oyaizu H."/>
        </authorList>
    </citation>
    <scope>NUCLEOTIDE SEQUENCE [LARGE SCALE GENOMIC DNA]</scope>
    <source>
        <strain evidence="2">ATCC 43989 / DSM 5975 / JCM 20966 / LMG 6465 / NBRC 14845 / NCIMB 13405 / ORS 571</strain>
    </source>
</reference>